<dbReference type="EMBL" id="REGN01004741">
    <property type="protein sequence ID" value="RNA16273.1"/>
    <property type="molecule type" value="Genomic_DNA"/>
</dbReference>
<sequence>MSEPTTACQILNKTKKIKHPIVYLSKRKPYLRNTKQIIPLKPLLVIQLNSQHRRNSLRNKLLFQTSKERYYVIGHEIFKINVSKSIQTKIISKQRSSKHLFNQFLDYIIFNMISIIINNNTFAYFILVILFLYSIFNEFSLKN</sequence>
<keyword evidence="3" id="KW-1185">Reference proteome</keyword>
<evidence type="ECO:0008006" key="4">
    <source>
        <dbReference type="Google" id="ProtNLM"/>
    </source>
</evidence>
<dbReference type="Proteomes" id="UP000276133">
    <property type="component" value="Unassembled WGS sequence"/>
</dbReference>
<dbReference type="AlphaFoldDB" id="A0A3M7QY90"/>
<protein>
    <recommendedName>
        <fullName evidence="4">Transmembrane protein</fullName>
    </recommendedName>
</protein>
<gene>
    <name evidence="2" type="ORF">BpHYR1_045106</name>
</gene>
<proteinExistence type="predicted"/>
<organism evidence="2 3">
    <name type="scientific">Brachionus plicatilis</name>
    <name type="common">Marine rotifer</name>
    <name type="synonym">Brachionus muelleri</name>
    <dbReference type="NCBI Taxonomy" id="10195"/>
    <lineage>
        <taxon>Eukaryota</taxon>
        <taxon>Metazoa</taxon>
        <taxon>Spiralia</taxon>
        <taxon>Gnathifera</taxon>
        <taxon>Rotifera</taxon>
        <taxon>Eurotatoria</taxon>
        <taxon>Monogononta</taxon>
        <taxon>Pseudotrocha</taxon>
        <taxon>Ploima</taxon>
        <taxon>Brachionidae</taxon>
        <taxon>Brachionus</taxon>
    </lineage>
</organism>
<accession>A0A3M7QY90</accession>
<keyword evidence="1" id="KW-0812">Transmembrane</keyword>
<feature type="transmembrane region" description="Helical" evidence="1">
    <location>
        <begin position="123"/>
        <end position="141"/>
    </location>
</feature>
<evidence type="ECO:0000313" key="3">
    <source>
        <dbReference type="Proteomes" id="UP000276133"/>
    </source>
</evidence>
<reference evidence="2 3" key="1">
    <citation type="journal article" date="2018" name="Sci. Rep.">
        <title>Genomic signatures of local adaptation to the degree of environmental predictability in rotifers.</title>
        <authorList>
            <person name="Franch-Gras L."/>
            <person name="Hahn C."/>
            <person name="Garcia-Roger E.M."/>
            <person name="Carmona M.J."/>
            <person name="Serra M."/>
            <person name="Gomez A."/>
        </authorList>
    </citation>
    <scope>NUCLEOTIDE SEQUENCE [LARGE SCALE GENOMIC DNA]</scope>
    <source>
        <strain evidence="2">HYR1</strain>
    </source>
</reference>
<name>A0A3M7QY90_BRAPC</name>
<comment type="caution">
    <text evidence="2">The sequence shown here is derived from an EMBL/GenBank/DDBJ whole genome shotgun (WGS) entry which is preliminary data.</text>
</comment>
<keyword evidence="1" id="KW-0472">Membrane</keyword>
<evidence type="ECO:0000313" key="2">
    <source>
        <dbReference type="EMBL" id="RNA16273.1"/>
    </source>
</evidence>
<evidence type="ECO:0000256" key="1">
    <source>
        <dbReference type="SAM" id="Phobius"/>
    </source>
</evidence>
<keyword evidence="1" id="KW-1133">Transmembrane helix</keyword>